<dbReference type="RefSeq" id="WP_085756126.1">
    <property type="nucleotide sequence ID" value="NZ_CP021023.1"/>
</dbReference>
<dbReference type="KEGG" id="pbp:STSP1_01898"/>
<evidence type="ECO:0000313" key="2">
    <source>
        <dbReference type="Proteomes" id="UP000193334"/>
    </source>
</evidence>
<dbReference type="Proteomes" id="UP000193334">
    <property type="component" value="Chromosome"/>
</dbReference>
<dbReference type="STRING" id="1941349.STSP1_01898"/>
<name>A0A1W6LNZ0_9BACT</name>
<gene>
    <name evidence="1" type="ORF">STSP1_01898</name>
</gene>
<reference evidence="2" key="1">
    <citation type="submission" date="2017-04" db="EMBL/GenBank/DDBJ databases">
        <title>Comparative genomics and description of representatives of a novel lineage of planctomycetes thriving in anoxic sediments.</title>
        <authorList>
            <person name="Spring S."/>
            <person name="Bunk B."/>
            <person name="Sproer C."/>
        </authorList>
    </citation>
    <scope>NUCLEOTIDE SEQUENCE [LARGE SCALE GENOMIC DNA]</scope>
    <source>
        <strain evidence="2">ST-PulAB-D4</strain>
    </source>
</reference>
<dbReference type="AlphaFoldDB" id="A0A1W6LNZ0"/>
<protein>
    <recommendedName>
        <fullName evidence="3">DUF4276 domain-containing protein</fullName>
    </recommendedName>
</protein>
<accession>A0A1W6LNZ0</accession>
<evidence type="ECO:0008006" key="3">
    <source>
        <dbReference type="Google" id="ProtNLM"/>
    </source>
</evidence>
<organism evidence="1 2">
    <name type="scientific">Sedimentisphaera salicampi</name>
    <dbReference type="NCBI Taxonomy" id="1941349"/>
    <lineage>
        <taxon>Bacteria</taxon>
        <taxon>Pseudomonadati</taxon>
        <taxon>Planctomycetota</taxon>
        <taxon>Phycisphaerae</taxon>
        <taxon>Sedimentisphaerales</taxon>
        <taxon>Sedimentisphaeraceae</taxon>
        <taxon>Sedimentisphaera</taxon>
    </lineage>
</organism>
<dbReference type="EMBL" id="CP021023">
    <property type="protein sequence ID" value="ARN57487.1"/>
    <property type="molecule type" value="Genomic_DNA"/>
</dbReference>
<evidence type="ECO:0000313" key="1">
    <source>
        <dbReference type="EMBL" id="ARN57487.1"/>
    </source>
</evidence>
<proteinExistence type="predicted"/>
<sequence>MNLYILVEGKCTEFKLYPAWLSVLLPKFERVYSFDQVEQNNYYIVSGYGIPSLIKNHLPNAILDVARLKEKYDYLVVVVDAEELSVEQRKSEVAEVQRRYKRELGNVKVQVVVQNRCIETWLLGNREMIPPSPKREKLKRYIDYYDINFNNPENMPNYVDDTDAREEGPHFSTTARFHTDYLQEVFKEQNMVYTKRNPRYASNEQFLKGLMRRVMYDPSDLVSFQEFLNFCETVSKK</sequence>
<keyword evidence="2" id="KW-1185">Reference proteome</keyword>